<keyword evidence="2" id="KW-1133">Transmembrane helix</keyword>
<feature type="coiled-coil region" evidence="1">
    <location>
        <begin position="3"/>
        <end position="52"/>
    </location>
</feature>
<evidence type="ECO:0000256" key="1">
    <source>
        <dbReference type="SAM" id="Coils"/>
    </source>
</evidence>
<feature type="transmembrane region" description="Helical" evidence="2">
    <location>
        <begin position="217"/>
        <end position="239"/>
    </location>
</feature>
<proteinExistence type="predicted"/>
<gene>
    <name evidence="3" type="ORF">S03H2_30971</name>
</gene>
<accession>X1I1V7</accession>
<keyword evidence="1" id="KW-0175">Coiled coil</keyword>
<dbReference type="AlphaFoldDB" id="X1I1V7"/>
<name>X1I1V7_9ZZZZ</name>
<organism evidence="3">
    <name type="scientific">marine sediment metagenome</name>
    <dbReference type="NCBI Taxonomy" id="412755"/>
    <lineage>
        <taxon>unclassified sequences</taxon>
        <taxon>metagenomes</taxon>
        <taxon>ecological metagenomes</taxon>
    </lineage>
</organism>
<reference evidence="3" key="1">
    <citation type="journal article" date="2014" name="Front. Microbiol.">
        <title>High frequency of phylogenetically diverse reductive dehalogenase-homologous genes in deep subseafloor sedimentary metagenomes.</title>
        <authorList>
            <person name="Kawai M."/>
            <person name="Futagami T."/>
            <person name="Toyoda A."/>
            <person name="Takaki Y."/>
            <person name="Nishi S."/>
            <person name="Hori S."/>
            <person name="Arai W."/>
            <person name="Tsubouchi T."/>
            <person name="Morono Y."/>
            <person name="Uchiyama I."/>
            <person name="Ito T."/>
            <person name="Fujiyama A."/>
            <person name="Inagaki F."/>
            <person name="Takami H."/>
        </authorList>
    </citation>
    <scope>NUCLEOTIDE SEQUENCE</scope>
    <source>
        <strain evidence="3">Expedition CK06-06</strain>
    </source>
</reference>
<keyword evidence="2" id="KW-0812">Transmembrane</keyword>
<comment type="caution">
    <text evidence="3">The sequence shown here is derived from an EMBL/GenBank/DDBJ whole genome shotgun (WGS) entry which is preliminary data.</text>
</comment>
<evidence type="ECO:0000256" key="2">
    <source>
        <dbReference type="SAM" id="Phobius"/>
    </source>
</evidence>
<evidence type="ECO:0000313" key="3">
    <source>
        <dbReference type="EMBL" id="GAH60049.1"/>
    </source>
</evidence>
<feature type="non-terminal residue" evidence="3">
    <location>
        <position position="1"/>
    </location>
</feature>
<dbReference type="EMBL" id="BARU01018760">
    <property type="protein sequence ID" value="GAH60049.1"/>
    <property type="molecule type" value="Genomic_DNA"/>
</dbReference>
<sequence length="245" mass="28346">ITREESFKIKDKLEKELNEIKENKKGIILKAYQEAEKILKVTQNRAEKIIENLYKKKILSKKSKGPLLKGIKEMDEEIKINLMPEKELIKSRDIKIDDYVLVKSLNKEGVVLPTINEPLTKPNKAPPRESIQEINNNENAFFKNISIILAIRYTPKNIRVKPIMFDISLLSVVCRLIYSPTSLNQKIARKIAAIIPIKFIMPLIIPRRIPVIMFNNIIIIIDTSIQFIGINISYLLSYFSRKFGN</sequence>
<keyword evidence="2" id="KW-0472">Membrane</keyword>
<protein>
    <submittedName>
        <fullName evidence="3">Uncharacterized protein</fullName>
    </submittedName>
</protein>